<keyword evidence="4 9" id="KW-0812">Transmembrane</keyword>
<reference evidence="13" key="1">
    <citation type="submission" date="2014-02" db="EMBL/GenBank/DDBJ databases">
        <title>Expanding our view of genomic diversity in Candidatus Accumulibacter clades.</title>
        <authorList>
            <person name="Skennerton C.T."/>
            <person name="Barr J.J."/>
            <person name="Slater F.R."/>
            <person name="Bond P.L."/>
            <person name="Tyson G.W."/>
        </authorList>
    </citation>
    <scope>NUCLEOTIDE SEQUENCE [LARGE SCALE GENOMIC DNA]</scope>
</reference>
<keyword evidence="5 9" id="KW-1133">Transmembrane helix</keyword>
<gene>
    <name evidence="13" type="primary">kefA_5</name>
    <name evidence="13" type="ORF">AW11_03278</name>
</gene>
<comment type="similarity">
    <text evidence="2">Belongs to the MscS (TC 1.A.23) family.</text>
</comment>
<dbReference type="PANTHER" id="PTHR30347:SF1">
    <property type="entry name" value="MECHANOSENSITIVE CHANNEL MSCK"/>
    <property type="match status" value="1"/>
</dbReference>
<dbReference type="STRING" id="1454004.AW11_03278"/>
<dbReference type="SUPFAM" id="SSF82861">
    <property type="entry name" value="Mechanosensitive channel protein MscS (YggB), transmembrane region"/>
    <property type="match status" value="1"/>
</dbReference>
<feature type="region of interest" description="Disordered" evidence="8">
    <location>
        <begin position="755"/>
        <end position="776"/>
    </location>
</feature>
<dbReference type="SUPFAM" id="SSF82689">
    <property type="entry name" value="Mechanosensitive channel protein MscS (YggB), C-terminal domain"/>
    <property type="match status" value="1"/>
</dbReference>
<keyword evidence="6 9" id="KW-0472">Membrane</keyword>
<dbReference type="InterPro" id="IPR006685">
    <property type="entry name" value="MscS_channel_2nd"/>
</dbReference>
<evidence type="ECO:0000259" key="12">
    <source>
        <dbReference type="Pfam" id="PF21082"/>
    </source>
</evidence>
<dbReference type="Gene3D" id="3.30.70.100">
    <property type="match status" value="1"/>
</dbReference>
<feature type="domain" description="Mechanosensitive ion channel MscS C-terminal" evidence="12">
    <location>
        <begin position="657"/>
        <end position="741"/>
    </location>
</feature>
<dbReference type="AlphaFoldDB" id="A0A011PEH1"/>
<evidence type="ECO:0000256" key="7">
    <source>
        <dbReference type="SAM" id="Coils"/>
    </source>
</evidence>
<dbReference type="PATRIC" id="fig|1454004.3.peg.3382"/>
<dbReference type="Gene3D" id="1.10.287.1260">
    <property type="match status" value="1"/>
</dbReference>
<dbReference type="GO" id="GO:0008381">
    <property type="term" value="F:mechanosensitive monoatomic ion channel activity"/>
    <property type="evidence" value="ECO:0007669"/>
    <property type="project" value="UniProtKB-ARBA"/>
</dbReference>
<evidence type="ECO:0000256" key="3">
    <source>
        <dbReference type="ARBA" id="ARBA00022475"/>
    </source>
</evidence>
<sequence length="776" mass="85998">MIFRRLLVALLILLLAPLAYAQLALPKQLTTTPKATLPGESASTAALADPRAQAEALLAEARRVQEAERLKDAQTSGEERPTTARQRLLDRLVLLYGERLKLLDELEAMKKSSLETASQKALLAELAGPPPYSAVRTDALRDEYDALREQLKSLASAARALEAQQASLIDARQRAAEAVRLAEDRLARADGRNQVDKDRNNRELAALRRQQAEAELSTIALGLDLVHLKQQKLQPISQEMQRLLAQALPKQRLAKEDFERQQAQLREMLAKVSTEIDRMVAENGKRAAEHTRLAALPQASDPRGATARRLQLIDKQMETDRLSLMTLTWLQGMIQLASDAWGQRYVAFSSDDAATRQAVIVALSQASRDLASREDLFRELQESARIEVRQQEQRLDGAVLDAASAAQESAILDTLKKRVQAYQRVEVAGARLDRQLKRWLDDFGFRAESGGLDNWKLGALQVVQVLKGVWDFEMFAVEDSTHVDGRTVTVAYGVTVGKSIGALALFVVGYWLFSLLSARLQGLMVSRFRVDEQVASVIRRWAMIVLAVVLIIFILNLARIPLTVFAFMGGALAIGVGFGTQTIIKNVISGIIVLFERKIRVGDIIALDGVTGYVTQVDLRASTVRGFDGVEALVPNSSFLENQVVNWTYSNARIRREIRIGVAYGSPVHDAADIVRGCADDHGQVLKDPKPEVFFEDFGDNALLLVLVYWVELGPSLMGRRVDSDLRYAMEKRLGSAGIRIPFPQRDLHVDVSQPLPVRVTQEPDGKPTPADPRAR</sequence>
<dbReference type="InterPro" id="IPR011014">
    <property type="entry name" value="MscS_channel_TM-2"/>
</dbReference>
<comment type="caution">
    <text evidence="13">The sequence shown here is derived from an EMBL/GenBank/DDBJ whole genome shotgun (WGS) entry which is preliminary data.</text>
</comment>
<dbReference type="PANTHER" id="PTHR30347">
    <property type="entry name" value="POTASSIUM CHANNEL RELATED"/>
    <property type="match status" value="1"/>
</dbReference>
<evidence type="ECO:0000313" key="13">
    <source>
        <dbReference type="EMBL" id="EXI85946.1"/>
    </source>
</evidence>
<dbReference type="EMBL" id="JEMY01000047">
    <property type="protein sequence ID" value="EXI85946.1"/>
    <property type="molecule type" value="Genomic_DNA"/>
</dbReference>
<evidence type="ECO:0000256" key="10">
    <source>
        <dbReference type="SAM" id="SignalP"/>
    </source>
</evidence>
<dbReference type="InterPro" id="IPR052702">
    <property type="entry name" value="MscS-like_channel"/>
</dbReference>
<evidence type="ECO:0000313" key="14">
    <source>
        <dbReference type="Proteomes" id="UP000022141"/>
    </source>
</evidence>
<feature type="transmembrane region" description="Helical" evidence="9">
    <location>
        <begin position="500"/>
        <end position="520"/>
    </location>
</feature>
<feature type="coiled-coil region" evidence="7">
    <location>
        <begin position="137"/>
        <end position="164"/>
    </location>
</feature>
<keyword evidence="14" id="KW-1185">Reference proteome</keyword>
<dbReference type="InterPro" id="IPR010920">
    <property type="entry name" value="LSM_dom_sf"/>
</dbReference>
<dbReference type="Pfam" id="PF00924">
    <property type="entry name" value="MS_channel_2nd"/>
    <property type="match status" value="1"/>
</dbReference>
<evidence type="ECO:0000256" key="1">
    <source>
        <dbReference type="ARBA" id="ARBA00004651"/>
    </source>
</evidence>
<evidence type="ECO:0000259" key="11">
    <source>
        <dbReference type="Pfam" id="PF00924"/>
    </source>
</evidence>
<accession>A0A011PEH1</accession>
<evidence type="ECO:0000256" key="9">
    <source>
        <dbReference type="SAM" id="Phobius"/>
    </source>
</evidence>
<proteinExistence type="inferred from homology"/>
<evidence type="ECO:0000256" key="6">
    <source>
        <dbReference type="ARBA" id="ARBA00023136"/>
    </source>
</evidence>
<evidence type="ECO:0000256" key="5">
    <source>
        <dbReference type="ARBA" id="ARBA00022989"/>
    </source>
</evidence>
<evidence type="ECO:0000256" key="2">
    <source>
        <dbReference type="ARBA" id="ARBA00008017"/>
    </source>
</evidence>
<feature type="signal peptide" evidence="10">
    <location>
        <begin position="1"/>
        <end position="21"/>
    </location>
</feature>
<name>A0A011PEH1_ACCRE</name>
<dbReference type="InterPro" id="IPR011066">
    <property type="entry name" value="MscS_channel_C_sf"/>
</dbReference>
<keyword evidence="3" id="KW-1003">Cell membrane</keyword>
<dbReference type="Pfam" id="PF21082">
    <property type="entry name" value="MS_channel_3rd"/>
    <property type="match status" value="1"/>
</dbReference>
<evidence type="ECO:0000256" key="4">
    <source>
        <dbReference type="ARBA" id="ARBA00022692"/>
    </source>
</evidence>
<feature type="chain" id="PRO_5001462843" evidence="10">
    <location>
        <begin position="22"/>
        <end position="776"/>
    </location>
</feature>
<keyword evidence="7" id="KW-0175">Coiled coil</keyword>
<dbReference type="Proteomes" id="UP000022141">
    <property type="component" value="Unassembled WGS sequence"/>
</dbReference>
<dbReference type="InterPro" id="IPR023408">
    <property type="entry name" value="MscS_beta-dom_sf"/>
</dbReference>
<keyword evidence="10" id="KW-0732">Signal</keyword>
<comment type="subcellular location">
    <subcellularLocation>
        <location evidence="1">Cell membrane</location>
        <topology evidence="1">Multi-pass membrane protein</topology>
    </subcellularLocation>
</comment>
<feature type="transmembrane region" description="Helical" evidence="9">
    <location>
        <begin position="564"/>
        <end position="595"/>
    </location>
</feature>
<organism evidence="13 14">
    <name type="scientific">Accumulibacter regalis</name>
    <dbReference type="NCBI Taxonomy" id="522306"/>
    <lineage>
        <taxon>Bacteria</taxon>
        <taxon>Pseudomonadati</taxon>
        <taxon>Pseudomonadota</taxon>
        <taxon>Betaproteobacteria</taxon>
        <taxon>Candidatus Accumulibacter</taxon>
    </lineage>
</organism>
<feature type="transmembrane region" description="Helical" evidence="9">
    <location>
        <begin position="541"/>
        <end position="558"/>
    </location>
</feature>
<dbReference type="Gene3D" id="2.30.30.60">
    <property type="match status" value="1"/>
</dbReference>
<dbReference type="SUPFAM" id="SSF50182">
    <property type="entry name" value="Sm-like ribonucleoproteins"/>
    <property type="match status" value="1"/>
</dbReference>
<dbReference type="eggNOG" id="COG3264">
    <property type="taxonomic scope" value="Bacteria"/>
</dbReference>
<evidence type="ECO:0000256" key="8">
    <source>
        <dbReference type="SAM" id="MobiDB-lite"/>
    </source>
</evidence>
<dbReference type="GO" id="GO:0005886">
    <property type="term" value="C:plasma membrane"/>
    <property type="evidence" value="ECO:0007669"/>
    <property type="project" value="UniProtKB-SubCell"/>
</dbReference>
<dbReference type="InterPro" id="IPR049278">
    <property type="entry name" value="MS_channel_C"/>
</dbReference>
<protein>
    <submittedName>
        <fullName evidence="13">Potassium efflux system KefA</fullName>
    </submittedName>
</protein>
<feature type="domain" description="Mechanosensitive ion channel MscS" evidence="11">
    <location>
        <begin position="582"/>
        <end position="648"/>
    </location>
</feature>